<evidence type="ECO:0000313" key="2">
    <source>
        <dbReference type="EMBL" id="GFC79454.1"/>
    </source>
</evidence>
<accession>A0A699R927</accession>
<dbReference type="EMBL" id="BKCJ011070579">
    <property type="protein sequence ID" value="GFC79454.1"/>
    <property type="molecule type" value="Genomic_DNA"/>
</dbReference>
<evidence type="ECO:0000256" key="1">
    <source>
        <dbReference type="SAM" id="MobiDB-lite"/>
    </source>
</evidence>
<gene>
    <name evidence="2" type="ORF">Tci_851424</name>
</gene>
<reference evidence="2" key="1">
    <citation type="journal article" date="2019" name="Sci. Rep.">
        <title>Draft genome of Tanacetum cinerariifolium, the natural source of mosquito coil.</title>
        <authorList>
            <person name="Yamashiro T."/>
            <person name="Shiraishi A."/>
            <person name="Satake H."/>
            <person name="Nakayama K."/>
        </authorList>
    </citation>
    <scope>NUCLEOTIDE SEQUENCE</scope>
</reference>
<proteinExistence type="predicted"/>
<feature type="compositionally biased region" description="Low complexity" evidence="1">
    <location>
        <begin position="17"/>
        <end position="28"/>
    </location>
</feature>
<protein>
    <submittedName>
        <fullName evidence="2">Uncharacterized protein</fullName>
    </submittedName>
</protein>
<comment type="caution">
    <text evidence="2">The sequence shown here is derived from an EMBL/GenBank/DDBJ whole genome shotgun (WGS) entry which is preliminary data.</text>
</comment>
<feature type="compositionally biased region" description="Basic and acidic residues" evidence="1">
    <location>
        <begin position="38"/>
        <end position="50"/>
    </location>
</feature>
<feature type="non-terminal residue" evidence="2">
    <location>
        <position position="1"/>
    </location>
</feature>
<organism evidence="2">
    <name type="scientific">Tanacetum cinerariifolium</name>
    <name type="common">Dalmatian daisy</name>
    <name type="synonym">Chrysanthemum cinerariifolium</name>
    <dbReference type="NCBI Taxonomy" id="118510"/>
    <lineage>
        <taxon>Eukaryota</taxon>
        <taxon>Viridiplantae</taxon>
        <taxon>Streptophyta</taxon>
        <taxon>Embryophyta</taxon>
        <taxon>Tracheophyta</taxon>
        <taxon>Spermatophyta</taxon>
        <taxon>Magnoliopsida</taxon>
        <taxon>eudicotyledons</taxon>
        <taxon>Gunneridae</taxon>
        <taxon>Pentapetalae</taxon>
        <taxon>asterids</taxon>
        <taxon>campanulids</taxon>
        <taxon>Asterales</taxon>
        <taxon>Asteraceae</taxon>
        <taxon>Asteroideae</taxon>
        <taxon>Anthemideae</taxon>
        <taxon>Anthemidinae</taxon>
        <taxon>Tanacetum</taxon>
    </lineage>
</organism>
<dbReference type="AlphaFoldDB" id="A0A699R927"/>
<name>A0A699R927_TANCI</name>
<feature type="region of interest" description="Disordered" evidence="1">
    <location>
        <begin position="1"/>
        <end position="94"/>
    </location>
</feature>
<feature type="compositionally biased region" description="Low complexity" evidence="1">
    <location>
        <begin position="51"/>
        <end position="68"/>
    </location>
</feature>
<sequence>LDGEHGMADEEAIPESTKATKVTKPKAAMQTKLSAPKATKDTKLAGDKTPKPTSSQLPKPKPTSTKPSKGSRKEMKAEARNQGPARTVVIQEPDYGRIQSLPEVQGKGKEKLIDEHVAHTLLDLNTPKKKSVADQYIMKKRTLRLLNLQDRLRNLKMKGLL</sequence>